<comment type="similarity">
    <text evidence="2">Belongs to the WD repeat EMAP family.</text>
</comment>
<dbReference type="Proteomes" id="UP000677054">
    <property type="component" value="Unassembled WGS sequence"/>
</dbReference>
<evidence type="ECO:0000313" key="13">
    <source>
        <dbReference type="Proteomes" id="UP000677054"/>
    </source>
</evidence>
<evidence type="ECO:0000256" key="7">
    <source>
        <dbReference type="ARBA" id="ARBA00023212"/>
    </source>
</evidence>
<dbReference type="EMBL" id="CAJPEV010000573">
    <property type="protein sequence ID" value="CAG0886575.1"/>
    <property type="molecule type" value="Genomic_DNA"/>
</dbReference>
<gene>
    <name evidence="12" type="ORF">DSTB1V02_LOCUS4056</name>
</gene>
<feature type="domain" description="EML-like second beta-propeller" evidence="11">
    <location>
        <begin position="567"/>
        <end position="835"/>
    </location>
</feature>
<evidence type="ECO:0000256" key="9">
    <source>
        <dbReference type="SAM" id="MobiDB-lite"/>
    </source>
</evidence>
<dbReference type="GO" id="GO:0008017">
    <property type="term" value="F:microtubule binding"/>
    <property type="evidence" value="ECO:0007669"/>
    <property type="project" value="TreeGrafter"/>
</dbReference>
<evidence type="ECO:0008006" key="14">
    <source>
        <dbReference type="Google" id="ProtNLM"/>
    </source>
</evidence>
<feature type="compositionally biased region" description="Polar residues" evidence="9">
    <location>
        <begin position="29"/>
        <end position="39"/>
    </location>
</feature>
<feature type="compositionally biased region" description="Polar residues" evidence="9">
    <location>
        <begin position="48"/>
        <end position="69"/>
    </location>
</feature>
<dbReference type="PANTHER" id="PTHR13720">
    <property type="entry name" value="WD-40 REPEAT PROTEIN"/>
    <property type="match status" value="1"/>
</dbReference>
<dbReference type="InterPro" id="IPR036322">
    <property type="entry name" value="WD40_repeat_dom_sf"/>
</dbReference>
<evidence type="ECO:0000259" key="10">
    <source>
        <dbReference type="Pfam" id="PF23409"/>
    </source>
</evidence>
<dbReference type="SMART" id="SM00320">
    <property type="entry name" value="WD40"/>
    <property type="match status" value="9"/>
</dbReference>
<dbReference type="FunFam" id="2.130.10.10:FF:000005">
    <property type="entry name" value="Putative echinoderm microtubule-associated protein-like 1"/>
    <property type="match status" value="1"/>
</dbReference>
<comment type="subcellular location">
    <subcellularLocation>
        <location evidence="1">Cytoplasm</location>
        <location evidence="1">Cytoskeleton</location>
    </subcellularLocation>
</comment>
<dbReference type="GO" id="GO:0000226">
    <property type="term" value="P:microtubule cytoskeleton organization"/>
    <property type="evidence" value="ECO:0007669"/>
    <property type="project" value="TreeGrafter"/>
</dbReference>
<keyword evidence="13" id="KW-1185">Reference proteome</keyword>
<dbReference type="PANTHER" id="PTHR13720:SF50">
    <property type="entry name" value="ECHINODERM MICROTUBULE-ASSOCIATED PROTEIN-LIKE 2"/>
    <property type="match status" value="1"/>
</dbReference>
<evidence type="ECO:0000256" key="4">
    <source>
        <dbReference type="ARBA" id="ARBA00022574"/>
    </source>
</evidence>
<keyword evidence="6" id="KW-0677">Repeat</keyword>
<keyword evidence="3" id="KW-0963">Cytoplasm</keyword>
<dbReference type="InterPro" id="IPR015943">
    <property type="entry name" value="WD40/YVTN_repeat-like_dom_sf"/>
</dbReference>
<evidence type="ECO:0000313" key="12">
    <source>
        <dbReference type="EMBL" id="CAD7244154.1"/>
    </source>
</evidence>
<feature type="region of interest" description="Disordered" evidence="9">
    <location>
        <begin position="1"/>
        <end position="90"/>
    </location>
</feature>
<dbReference type="InterPro" id="IPR001680">
    <property type="entry name" value="WD40_rpt"/>
</dbReference>
<dbReference type="GO" id="GO:0005874">
    <property type="term" value="C:microtubule"/>
    <property type="evidence" value="ECO:0007669"/>
    <property type="project" value="UniProtKB-KW"/>
</dbReference>
<evidence type="ECO:0000259" key="11">
    <source>
        <dbReference type="Pfam" id="PF23414"/>
    </source>
</evidence>
<evidence type="ECO:0000256" key="5">
    <source>
        <dbReference type="ARBA" id="ARBA00022701"/>
    </source>
</evidence>
<dbReference type="Pfam" id="PF03451">
    <property type="entry name" value="HELP"/>
    <property type="match status" value="1"/>
</dbReference>
<feature type="domain" description="EML-like first beta-propeller" evidence="10">
    <location>
        <begin position="308"/>
        <end position="519"/>
    </location>
</feature>
<evidence type="ECO:0000256" key="1">
    <source>
        <dbReference type="ARBA" id="ARBA00004245"/>
    </source>
</evidence>
<dbReference type="PROSITE" id="PS50082">
    <property type="entry name" value="WD_REPEATS_2"/>
    <property type="match status" value="3"/>
</dbReference>
<evidence type="ECO:0000256" key="8">
    <source>
        <dbReference type="PROSITE-ProRule" id="PRU00221"/>
    </source>
</evidence>
<feature type="repeat" description="WD" evidence="8">
    <location>
        <begin position="801"/>
        <end position="838"/>
    </location>
</feature>
<dbReference type="SUPFAM" id="SSF50998">
    <property type="entry name" value="Quinoprotein alcohol dehydrogenase-like"/>
    <property type="match status" value="1"/>
</dbReference>
<evidence type="ECO:0000256" key="2">
    <source>
        <dbReference type="ARBA" id="ARBA00006489"/>
    </source>
</evidence>
<accession>A0A7R9A2X6</accession>
<dbReference type="GO" id="GO:0072686">
    <property type="term" value="C:mitotic spindle"/>
    <property type="evidence" value="ECO:0007669"/>
    <property type="project" value="TreeGrafter"/>
</dbReference>
<dbReference type="InterPro" id="IPR055439">
    <property type="entry name" value="Beta-prop_EML_1st"/>
</dbReference>
<name>A0A7R9A2X6_9CRUS</name>
<evidence type="ECO:0000256" key="3">
    <source>
        <dbReference type="ARBA" id="ARBA00022490"/>
    </source>
</evidence>
<dbReference type="InterPro" id="IPR055442">
    <property type="entry name" value="Beta-prop_EML-like_2nd"/>
</dbReference>
<evidence type="ECO:0000256" key="6">
    <source>
        <dbReference type="ARBA" id="ARBA00022737"/>
    </source>
</evidence>
<dbReference type="EMBL" id="LR900090">
    <property type="protein sequence ID" value="CAD7244154.1"/>
    <property type="molecule type" value="Genomic_DNA"/>
</dbReference>
<dbReference type="InterPro" id="IPR011047">
    <property type="entry name" value="Quinoprotein_ADH-like_sf"/>
</dbReference>
<dbReference type="Pfam" id="PF23409">
    <property type="entry name" value="Beta-prop_EML"/>
    <property type="match status" value="1"/>
</dbReference>
<keyword evidence="5" id="KW-0493">Microtubule</keyword>
<dbReference type="AlphaFoldDB" id="A0A7R9A2X6"/>
<dbReference type="InterPro" id="IPR005108">
    <property type="entry name" value="HELP"/>
</dbReference>
<keyword evidence="4 8" id="KW-0853">WD repeat</keyword>
<proteinExistence type="inferred from homology"/>
<reference evidence="12" key="1">
    <citation type="submission" date="2020-11" db="EMBL/GenBank/DDBJ databases">
        <authorList>
            <person name="Tran Van P."/>
        </authorList>
    </citation>
    <scope>NUCLEOTIDE SEQUENCE</scope>
</reference>
<sequence length="838" mass="92573">METVVLGSRNHLKDGHSPASVRHRPHSRSVASPNYNNISKRGRPSSAVYHSTTSLHESPPAAQTRTTNGVEDVNHHPRPNSVIGLSPSNRRWSSTADFPVGSPAGSGSTSFMSPDRSAVASFSYILNKAISVIKFSGQLSSYGETFLRRSPLSHFSEPPFSGVLSPRPTPLCARAHLSAVADRCSLGTRIRAYSRAVTFSSSRKHERKPGDFSSHCRRMRDVTWNGEEGWVKFHLRGRPVVLYAPSTFNKEDYDPSKSTLPPTHRLKLEWVYGYRGKDCRSNVHLLPTGEIVYFVAAVAVLFNPEEQSQRHYLGHTDDIKSLAVHPNRLIVATGQTAGHDRKEARPHVRVWDSVSLHTLHILGVGEFERSVACLAFSKVDGGSLLCCIDEAPDHNISLWDWQRGERGSKLVETKCSADTVLGVEFHPLDKNSILTFGKGHLYFWTYEGGTLKKKLALFERDKPKYVTCLAFSDTGEIISGDTNGNIIIWKRGSNSIGQIVKGAHEGGVFSICAMKDGSVLPEPYGAVRTVAQGKGPMLLVGTTRNCILHGTWDLGLNPLIMGHTEEIWALAVHPSQFQFLTGGYDKVLRMWDSMARAPVWSKDMEDAVQSACFSPDGSVLVVGLVTGRWIAMIAETREHLSAHTDGSEPIQVVRFSPSGNILALGSRDNNIYIYEVSEDFTKFDRVGRCSGHSSFITHLDWSADGAHLQSTSGDYEILFWNATTCRQITQPSTLRDEEWSTQTCTLGFSVLGIWQEGLDGTDINACDRSHGKNLLAVGDDFGKVRLYSYPSHFLKSMSHVFGGHSSHVTDVHFLAEDSRLISIGGRDASVMQWTIEQE</sequence>
<dbReference type="Gene3D" id="2.130.10.10">
    <property type="entry name" value="YVTN repeat-like/Quinoprotein amine dehydrogenase"/>
    <property type="match status" value="3"/>
</dbReference>
<protein>
    <recommendedName>
        <fullName evidence="14">Echinoderm microtubule-associated protein-like 2</fullName>
    </recommendedName>
</protein>
<dbReference type="InterPro" id="IPR050630">
    <property type="entry name" value="WD_repeat_EMAP"/>
</dbReference>
<organism evidence="12">
    <name type="scientific">Darwinula stevensoni</name>
    <dbReference type="NCBI Taxonomy" id="69355"/>
    <lineage>
        <taxon>Eukaryota</taxon>
        <taxon>Metazoa</taxon>
        <taxon>Ecdysozoa</taxon>
        <taxon>Arthropoda</taxon>
        <taxon>Crustacea</taxon>
        <taxon>Oligostraca</taxon>
        <taxon>Ostracoda</taxon>
        <taxon>Podocopa</taxon>
        <taxon>Podocopida</taxon>
        <taxon>Darwinulocopina</taxon>
        <taxon>Darwinuloidea</taxon>
        <taxon>Darwinulidae</taxon>
        <taxon>Darwinula</taxon>
    </lineage>
</organism>
<dbReference type="OrthoDB" id="47802at2759"/>
<dbReference type="SUPFAM" id="SSF50978">
    <property type="entry name" value="WD40 repeat-like"/>
    <property type="match status" value="1"/>
</dbReference>
<feature type="repeat" description="WD" evidence="8">
    <location>
        <begin position="560"/>
        <end position="592"/>
    </location>
</feature>
<keyword evidence="7" id="KW-0206">Cytoskeleton</keyword>
<feature type="repeat" description="WD" evidence="8">
    <location>
        <begin position="689"/>
        <end position="730"/>
    </location>
</feature>
<dbReference type="PROSITE" id="PS50294">
    <property type="entry name" value="WD_REPEATS_REGION"/>
    <property type="match status" value="3"/>
</dbReference>
<dbReference type="Pfam" id="PF23414">
    <property type="entry name" value="Beta-prop_EML_2"/>
    <property type="match status" value="1"/>
</dbReference>